<dbReference type="GO" id="GO:0009245">
    <property type="term" value="P:lipid A biosynthetic process"/>
    <property type="evidence" value="ECO:0007669"/>
    <property type="project" value="TreeGrafter"/>
</dbReference>
<comment type="function">
    <text evidence="1 8">Involved in lipopolysaccharide (LPS) biosynthesis. Catalyzes the transfer of 3-deoxy-D-manno-octulosonate (Kdo) residue(s) from CMP-Kdo to lipid IV(A), the tetraacyldisaccharide-1,4'-bisphosphate precursor of lipid A.</text>
</comment>
<comment type="pathway">
    <text evidence="2 8">Bacterial outer membrane biogenesis; LPS core biosynthesis.</text>
</comment>
<evidence type="ECO:0000256" key="2">
    <source>
        <dbReference type="ARBA" id="ARBA00004713"/>
    </source>
</evidence>
<evidence type="ECO:0000256" key="4">
    <source>
        <dbReference type="ARBA" id="ARBA00019077"/>
    </source>
</evidence>
<dbReference type="PANTHER" id="PTHR42755">
    <property type="entry name" value="3-DEOXY-MANNO-OCTULOSONATE CYTIDYLYLTRANSFERASE"/>
    <property type="match status" value="1"/>
</dbReference>
<name>A0A0N7LXZ5_9RHOB</name>
<evidence type="ECO:0000259" key="9">
    <source>
        <dbReference type="Pfam" id="PF04413"/>
    </source>
</evidence>
<proteinExistence type="inferred from homology"/>
<dbReference type="Proteomes" id="UP000051887">
    <property type="component" value="Unassembled WGS sequence"/>
</dbReference>
<dbReference type="Proteomes" id="UP000051086">
    <property type="component" value="Unassembled WGS sequence"/>
</dbReference>
<gene>
    <name evidence="11" type="primary">waaA_2</name>
    <name evidence="10" type="ORF">TL5118_03875</name>
    <name evidence="11" type="ORF">TL5120_03099</name>
</gene>
<dbReference type="EC" id="2.4.99.12" evidence="3 8"/>
<dbReference type="InterPro" id="IPR038107">
    <property type="entry name" value="Glycos_transf_N_sf"/>
</dbReference>
<keyword evidence="12" id="KW-1185">Reference proteome</keyword>
<keyword evidence="8" id="KW-0448">Lipopolysaccharide biosynthesis</keyword>
<evidence type="ECO:0000256" key="7">
    <source>
        <dbReference type="ARBA" id="ARBA00049183"/>
    </source>
</evidence>
<dbReference type="GO" id="GO:0009244">
    <property type="term" value="P:lipopolysaccharide core region biosynthetic process"/>
    <property type="evidence" value="ECO:0007669"/>
    <property type="project" value="UniProtKB-UniRule"/>
</dbReference>
<dbReference type="InterPro" id="IPR007507">
    <property type="entry name" value="Glycos_transf_N"/>
</dbReference>
<evidence type="ECO:0000313" key="10">
    <source>
        <dbReference type="EMBL" id="CUH69905.1"/>
    </source>
</evidence>
<comment type="similarity">
    <text evidence="8">Belongs to the glycosyltransferase group 1 family.</text>
</comment>
<evidence type="ECO:0000256" key="1">
    <source>
        <dbReference type="ARBA" id="ARBA00003394"/>
    </source>
</evidence>
<evidence type="ECO:0000256" key="5">
    <source>
        <dbReference type="ARBA" id="ARBA00022679"/>
    </source>
</evidence>
<sequence length="405" mass="44250">MARSLSLAAYMALARRGSREAPTFDNPRPEGELIWAHAPTLEKAAALMQLFTLLEAQRPGVHLLLTTPPGLPRPDHVKGNMHWQVIPEDTVPDLTRFFDHWRPDLGLWSSGDLRPAAIEMAARRDLVMFLLDAEADALEDVRFRWLPDMSRSVLHRFSRIVAVDQAAAQRLGRIGISRANLQVSGAMQEGGAALPCEEATREDLAKCLGNRPVWLAAMAQFDELGMISQAHKAALRLSHRQLLILVPDDETQGSQMAEKLRGWGWQVARWSEGQAPEEDTQVLLADTRGEMGLWYRLAPVTFMGSSLVPGFGGRDPYEPAALGSAILYGPNVGRYLNAYSRFVSAGAARIVKDADSLASALNTLSAADQVAAMAHAGWEVSSLGAEVTDEVIEMIQDTLDLGGTV</sequence>
<dbReference type="Pfam" id="PF04413">
    <property type="entry name" value="Glycos_transf_N"/>
    <property type="match status" value="1"/>
</dbReference>
<keyword evidence="8" id="KW-1003">Cell membrane</keyword>
<dbReference type="GO" id="GO:0043842">
    <property type="term" value="F:Kdo transferase activity"/>
    <property type="evidence" value="ECO:0007669"/>
    <property type="project" value="UniProtKB-EC"/>
</dbReference>
<evidence type="ECO:0000313" key="11">
    <source>
        <dbReference type="EMBL" id="CUH73292.1"/>
    </source>
</evidence>
<dbReference type="RefSeq" id="WP_058244452.1">
    <property type="nucleotide sequence ID" value="NZ_CYSB01000041.1"/>
</dbReference>
<protein>
    <recommendedName>
        <fullName evidence="4 8">3-deoxy-D-manno-octulosonic acid transferase</fullName>
        <shortName evidence="8">Kdo transferase</shortName>
        <ecNumber evidence="3 8">2.4.99.12</ecNumber>
    </recommendedName>
    <alternativeName>
        <fullName evidence="6 8">Lipid IV(A) 3-deoxy-D-manno-octulosonic acid transferase</fullName>
    </alternativeName>
</protein>
<organism evidence="11 13">
    <name type="scientific">Thalassovita autumnalis</name>
    <dbReference type="NCBI Taxonomy" id="2072972"/>
    <lineage>
        <taxon>Bacteria</taxon>
        <taxon>Pseudomonadati</taxon>
        <taxon>Pseudomonadota</taxon>
        <taxon>Alphaproteobacteria</taxon>
        <taxon>Rhodobacterales</taxon>
        <taxon>Roseobacteraceae</taxon>
        <taxon>Thalassovita</taxon>
    </lineage>
</organism>
<comment type="catalytic activity">
    <reaction evidence="7 8">
        <text>lipid IVA (E. coli) + CMP-3-deoxy-beta-D-manno-octulosonate = alpha-Kdo-(2-&gt;6)-lipid IVA (E. coli) + CMP + H(+)</text>
        <dbReference type="Rhea" id="RHEA:28066"/>
        <dbReference type="ChEBI" id="CHEBI:15378"/>
        <dbReference type="ChEBI" id="CHEBI:58603"/>
        <dbReference type="ChEBI" id="CHEBI:60364"/>
        <dbReference type="ChEBI" id="CHEBI:60377"/>
        <dbReference type="ChEBI" id="CHEBI:85987"/>
        <dbReference type="EC" id="2.4.99.12"/>
    </reaction>
</comment>
<dbReference type="OrthoDB" id="9789797at2"/>
<reference evidence="10 12" key="2">
    <citation type="submission" date="2015-09" db="EMBL/GenBank/DDBJ databases">
        <authorList>
            <person name="Rodrigo-Torres L."/>
            <person name="Arahal D.R."/>
        </authorList>
    </citation>
    <scope>NUCLEOTIDE SEQUENCE [LARGE SCALE GENOMIC DNA]</scope>
    <source>
        <strain evidence="10 12">CECT 5118</strain>
    </source>
</reference>
<dbReference type="UniPathway" id="UPA00958"/>
<accession>A0A0N7LXZ5</accession>
<reference evidence="11 13" key="1">
    <citation type="submission" date="2015-09" db="EMBL/GenBank/DDBJ databases">
        <authorList>
            <consortium name="Swine Surveillance"/>
        </authorList>
    </citation>
    <scope>NUCLEOTIDE SEQUENCE [LARGE SCALE GENOMIC DNA]</scope>
    <source>
        <strain evidence="11 13">5120</strain>
    </source>
</reference>
<evidence type="ECO:0000313" key="12">
    <source>
        <dbReference type="Proteomes" id="UP000051086"/>
    </source>
</evidence>
<feature type="domain" description="3-deoxy-D-manno-octulosonic-acid transferase N-terminal" evidence="9">
    <location>
        <begin position="28"/>
        <end position="187"/>
    </location>
</feature>
<evidence type="ECO:0000256" key="8">
    <source>
        <dbReference type="RuleBase" id="RU365103"/>
    </source>
</evidence>
<dbReference type="Gene3D" id="3.40.50.11720">
    <property type="entry name" value="3-Deoxy-D-manno-octulosonic-acid transferase, N-terminal domain"/>
    <property type="match status" value="1"/>
</dbReference>
<keyword evidence="11" id="KW-0328">Glycosyltransferase</keyword>
<dbReference type="InterPro" id="IPR039901">
    <property type="entry name" value="Kdotransferase"/>
</dbReference>
<evidence type="ECO:0000313" key="13">
    <source>
        <dbReference type="Proteomes" id="UP000051887"/>
    </source>
</evidence>
<dbReference type="SUPFAM" id="SSF53756">
    <property type="entry name" value="UDP-Glycosyltransferase/glycogen phosphorylase"/>
    <property type="match status" value="1"/>
</dbReference>
<evidence type="ECO:0000256" key="3">
    <source>
        <dbReference type="ARBA" id="ARBA00012621"/>
    </source>
</evidence>
<keyword evidence="5 8" id="KW-0808">Transferase</keyword>
<dbReference type="EMBL" id="CYSC01000038">
    <property type="protein sequence ID" value="CUH73292.1"/>
    <property type="molecule type" value="Genomic_DNA"/>
</dbReference>
<dbReference type="PANTHER" id="PTHR42755:SF1">
    <property type="entry name" value="3-DEOXY-D-MANNO-OCTULOSONIC ACID TRANSFERASE, MITOCHONDRIAL-RELATED"/>
    <property type="match status" value="1"/>
</dbReference>
<dbReference type="AlphaFoldDB" id="A0A0N7LXZ5"/>
<keyword evidence="8" id="KW-0472">Membrane</keyword>
<evidence type="ECO:0000256" key="6">
    <source>
        <dbReference type="ARBA" id="ARBA00031445"/>
    </source>
</evidence>
<dbReference type="EMBL" id="CYSB01000041">
    <property type="protein sequence ID" value="CUH69905.1"/>
    <property type="molecule type" value="Genomic_DNA"/>
</dbReference>
<dbReference type="Gene3D" id="3.40.50.2000">
    <property type="entry name" value="Glycogen Phosphorylase B"/>
    <property type="match status" value="1"/>
</dbReference>
<comment type="subcellular location">
    <subcellularLocation>
        <location evidence="8">Cell membrane</location>
    </subcellularLocation>
</comment>
<dbReference type="GO" id="GO:0005886">
    <property type="term" value="C:plasma membrane"/>
    <property type="evidence" value="ECO:0007669"/>
    <property type="project" value="UniProtKB-SubCell"/>
</dbReference>